<evidence type="ECO:0000313" key="3">
    <source>
        <dbReference type="EMBL" id="MBC5991590.1"/>
    </source>
</evidence>
<gene>
    <name evidence="3" type="ORF">H8S84_01930</name>
</gene>
<keyword evidence="1" id="KW-0472">Membrane</keyword>
<dbReference type="Proteomes" id="UP000603640">
    <property type="component" value="Unassembled WGS sequence"/>
</dbReference>
<sequence length="280" mass="30200">MRDISAHVPSPPPKWVENFARVGLTAKGVVYCLVGILAFMAAFELGRNSSNGAGKQGVFQFILEQPFGKWLLGIVALGLACYAIWRLIQGVNDSENKGDDAKGIAKRLRYIFSGLVYAALAYLAAQMVLGNSGGSSGGGDSRETLAAQLLQQPFGQWLAGIVAIIIIGTGIYQIYYGLSDKYKKNVRGAGLKHEVEEKMVRMGKIGYVARGVVWILIGYMFLKAAMQSDPQEAGGSGQAFQFLESSSYGSYLLGAVAVGLVFYGIFMFMRAKYQPISTSS</sequence>
<dbReference type="InterPro" id="IPR009597">
    <property type="entry name" value="DUF1206"/>
</dbReference>
<dbReference type="Pfam" id="PF06724">
    <property type="entry name" value="DUF1206"/>
    <property type="match status" value="3"/>
</dbReference>
<evidence type="ECO:0000256" key="1">
    <source>
        <dbReference type="SAM" id="Phobius"/>
    </source>
</evidence>
<proteinExistence type="predicted"/>
<dbReference type="RefSeq" id="WP_187065591.1">
    <property type="nucleotide sequence ID" value="NZ_JACRVF010000001.1"/>
</dbReference>
<keyword evidence="4" id="KW-1185">Reference proteome</keyword>
<name>A0A923N2B9_9BACT</name>
<reference evidence="3" key="1">
    <citation type="submission" date="2020-08" db="EMBL/GenBank/DDBJ databases">
        <title>Pontibacter sp. SD6 16S ribosomal RNA gene Genome sequencing and assembly.</title>
        <authorList>
            <person name="Kang M."/>
        </authorList>
    </citation>
    <scope>NUCLEOTIDE SEQUENCE</scope>
    <source>
        <strain evidence="3">SD6</strain>
    </source>
</reference>
<dbReference type="EMBL" id="JACRVF010000001">
    <property type="protein sequence ID" value="MBC5991590.1"/>
    <property type="molecule type" value="Genomic_DNA"/>
</dbReference>
<feature type="transmembrane region" description="Helical" evidence="1">
    <location>
        <begin position="67"/>
        <end position="88"/>
    </location>
</feature>
<dbReference type="AlphaFoldDB" id="A0A923N2B9"/>
<feature type="transmembrane region" description="Helical" evidence="1">
    <location>
        <begin position="108"/>
        <end position="129"/>
    </location>
</feature>
<protein>
    <submittedName>
        <fullName evidence="3">DUF1206 domain-containing protein</fullName>
    </submittedName>
</protein>
<feature type="transmembrane region" description="Helical" evidence="1">
    <location>
        <begin position="248"/>
        <end position="269"/>
    </location>
</feature>
<feature type="transmembrane region" description="Helical" evidence="1">
    <location>
        <begin position="207"/>
        <end position="228"/>
    </location>
</feature>
<feature type="domain" description="DUF1206" evidence="2">
    <location>
        <begin position="22"/>
        <end position="91"/>
    </location>
</feature>
<keyword evidence="1" id="KW-0812">Transmembrane</keyword>
<comment type="caution">
    <text evidence="3">The sequence shown here is derived from an EMBL/GenBank/DDBJ whole genome shotgun (WGS) entry which is preliminary data.</text>
</comment>
<feature type="domain" description="DUF1206" evidence="2">
    <location>
        <begin position="110"/>
        <end position="178"/>
    </location>
</feature>
<feature type="transmembrane region" description="Helical" evidence="1">
    <location>
        <begin position="157"/>
        <end position="178"/>
    </location>
</feature>
<feature type="transmembrane region" description="Helical" evidence="1">
    <location>
        <begin position="28"/>
        <end position="47"/>
    </location>
</feature>
<accession>A0A923N2B9</accession>
<evidence type="ECO:0000313" key="4">
    <source>
        <dbReference type="Proteomes" id="UP000603640"/>
    </source>
</evidence>
<evidence type="ECO:0000259" key="2">
    <source>
        <dbReference type="Pfam" id="PF06724"/>
    </source>
</evidence>
<keyword evidence="1" id="KW-1133">Transmembrane helix</keyword>
<organism evidence="3 4">
    <name type="scientific">Pontibacter cellulosilyticus</name>
    <dbReference type="NCBI Taxonomy" id="1720253"/>
    <lineage>
        <taxon>Bacteria</taxon>
        <taxon>Pseudomonadati</taxon>
        <taxon>Bacteroidota</taxon>
        <taxon>Cytophagia</taxon>
        <taxon>Cytophagales</taxon>
        <taxon>Hymenobacteraceae</taxon>
        <taxon>Pontibacter</taxon>
    </lineage>
</organism>
<feature type="domain" description="DUF1206" evidence="2">
    <location>
        <begin position="205"/>
        <end position="273"/>
    </location>
</feature>